<feature type="compositionally biased region" description="Basic and acidic residues" evidence="2">
    <location>
        <begin position="510"/>
        <end position="614"/>
    </location>
</feature>
<feature type="domain" description="HTH CENPB-type" evidence="3">
    <location>
        <begin position="131"/>
        <end position="203"/>
    </location>
</feature>
<comment type="caution">
    <text evidence="4">The sequence shown here is derived from an EMBL/GenBank/DDBJ whole genome shotgun (WGS) entry which is preliminary data.</text>
</comment>
<dbReference type="InterPro" id="IPR009057">
    <property type="entry name" value="Homeodomain-like_sf"/>
</dbReference>
<evidence type="ECO:0000256" key="1">
    <source>
        <dbReference type="ARBA" id="ARBA00023125"/>
    </source>
</evidence>
<dbReference type="InterPro" id="IPR006600">
    <property type="entry name" value="HTH_CenpB_DNA-bd_dom"/>
</dbReference>
<protein>
    <submittedName>
        <fullName evidence="4">Pogo transposable element with ZNF domain</fullName>
    </submittedName>
</protein>
<gene>
    <name evidence="4" type="primary">POGZ</name>
    <name evidence="4" type="ORF">EYF80_059894</name>
</gene>
<accession>A0A4Z2EMG5</accession>
<feature type="region of interest" description="Disordered" evidence="2">
    <location>
        <begin position="22"/>
        <end position="82"/>
    </location>
</feature>
<sequence>MITGSTRVGFIKDRISGEITFEDDVDGAMPPVEDMDDSDNELEDIDDDDDVPEFINEEKVPMSHLPPTTPPAPGRPRPAPACKERDDALTARQLRIALSALCEGLRQASRFFVTEPPLIRSWLKDARRRLKSSEREQKWDANGGDLMVAWVLSMREQQLPITESNLFHKASTLKKKGGFSDSFRISYDWAVGFMLRHRLGFRSSGRAATLAHALPLSLEAKIKAFREFTQKVIRLNELPEGAVAAMDELCLFVDLRFVQDKSRCSEALQLTGSLPLVTVYLAVLADGTMLPSLVLANRQLAQKVLPDFILLETGPEKLLVEETLNLWTNKVWLKHLAGPSGPSKSLLVLDRHREHTGDAFLAAVSGSGTLPAVIPGGDSFRLQPLEMCMKPVLQRFLLSRWAQFTRGTPAELQEAAPLRLQATVAQLLVDWAVEALAQLNKLPQLWRESFRLTGLLPGRELQEATARPEQIQADFLKTLTETLLGPEALEADYSELLELEDKEDTEEEPGEGKEVSEEKEGEGKEASEEKEGEGKEATEEKEGEGKEATEEKEGEGKEASEQKKGKEVKKEREEIKEEGKEGKKEGRPGDTENETIKGEEERKKTDENMKKEVEKLEEDSGEEGKETEEDSKEVSKERRETRIVIGEEVGDEWKIKSRADGLEES</sequence>
<dbReference type="Pfam" id="PF03221">
    <property type="entry name" value="HTH_Tnp_Tc5"/>
    <property type="match status" value="1"/>
</dbReference>
<proteinExistence type="predicted"/>
<keyword evidence="1" id="KW-0238">DNA-binding</keyword>
<keyword evidence="5" id="KW-1185">Reference proteome</keyword>
<feature type="region of interest" description="Disordered" evidence="2">
    <location>
        <begin position="499"/>
        <end position="643"/>
    </location>
</feature>
<feature type="compositionally biased region" description="Acidic residues" evidence="2">
    <location>
        <begin position="615"/>
        <end position="631"/>
    </location>
</feature>
<evidence type="ECO:0000313" key="4">
    <source>
        <dbReference type="EMBL" id="TNN29955.1"/>
    </source>
</evidence>
<feature type="compositionally biased region" description="Acidic residues" evidence="2">
    <location>
        <begin position="33"/>
        <end position="52"/>
    </location>
</feature>
<dbReference type="GO" id="GO:0003677">
    <property type="term" value="F:DNA binding"/>
    <property type="evidence" value="ECO:0007669"/>
    <property type="project" value="UniProtKB-KW"/>
</dbReference>
<name>A0A4Z2EMG5_9TELE</name>
<dbReference type="Proteomes" id="UP000314294">
    <property type="component" value="Unassembled WGS sequence"/>
</dbReference>
<dbReference type="PROSITE" id="PS51253">
    <property type="entry name" value="HTH_CENPB"/>
    <property type="match status" value="1"/>
</dbReference>
<dbReference type="AlphaFoldDB" id="A0A4Z2EMG5"/>
<dbReference type="OrthoDB" id="5876240at2759"/>
<reference evidence="4 5" key="1">
    <citation type="submission" date="2019-03" db="EMBL/GenBank/DDBJ databases">
        <title>First draft genome of Liparis tanakae, snailfish: a comprehensive survey of snailfish specific genes.</title>
        <authorList>
            <person name="Kim W."/>
            <person name="Song I."/>
            <person name="Jeong J.-H."/>
            <person name="Kim D."/>
            <person name="Kim S."/>
            <person name="Ryu S."/>
            <person name="Song J.Y."/>
            <person name="Lee S.K."/>
        </authorList>
    </citation>
    <scope>NUCLEOTIDE SEQUENCE [LARGE SCALE GENOMIC DNA]</scope>
    <source>
        <tissue evidence="4">Muscle</tissue>
    </source>
</reference>
<feature type="compositionally biased region" description="Basic and acidic residues" evidence="2">
    <location>
        <begin position="632"/>
        <end position="642"/>
    </location>
</feature>
<dbReference type="EMBL" id="SRLO01004998">
    <property type="protein sequence ID" value="TNN29955.1"/>
    <property type="molecule type" value="Genomic_DNA"/>
</dbReference>
<feature type="compositionally biased region" description="Pro residues" evidence="2">
    <location>
        <begin position="67"/>
        <end position="79"/>
    </location>
</feature>
<evidence type="ECO:0000259" key="3">
    <source>
        <dbReference type="PROSITE" id="PS51253"/>
    </source>
</evidence>
<evidence type="ECO:0000313" key="5">
    <source>
        <dbReference type="Proteomes" id="UP000314294"/>
    </source>
</evidence>
<dbReference type="SUPFAM" id="SSF46689">
    <property type="entry name" value="Homeodomain-like"/>
    <property type="match status" value="1"/>
</dbReference>
<evidence type="ECO:0000256" key="2">
    <source>
        <dbReference type="SAM" id="MobiDB-lite"/>
    </source>
</evidence>
<feature type="compositionally biased region" description="Acidic residues" evidence="2">
    <location>
        <begin position="499"/>
        <end position="509"/>
    </location>
</feature>
<dbReference type="SMART" id="SM00674">
    <property type="entry name" value="CENPB"/>
    <property type="match status" value="1"/>
</dbReference>
<organism evidence="4 5">
    <name type="scientific">Liparis tanakae</name>
    <name type="common">Tanaka's snailfish</name>
    <dbReference type="NCBI Taxonomy" id="230148"/>
    <lineage>
        <taxon>Eukaryota</taxon>
        <taxon>Metazoa</taxon>
        <taxon>Chordata</taxon>
        <taxon>Craniata</taxon>
        <taxon>Vertebrata</taxon>
        <taxon>Euteleostomi</taxon>
        <taxon>Actinopterygii</taxon>
        <taxon>Neopterygii</taxon>
        <taxon>Teleostei</taxon>
        <taxon>Neoteleostei</taxon>
        <taxon>Acanthomorphata</taxon>
        <taxon>Eupercaria</taxon>
        <taxon>Perciformes</taxon>
        <taxon>Cottioidei</taxon>
        <taxon>Cottales</taxon>
        <taxon>Liparidae</taxon>
        <taxon>Liparis</taxon>
    </lineage>
</organism>